<evidence type="ECO:0000256" key="1">
    <source>
        <dbReference type="ARBA" id="ARBA00006139"/>
    </source>
</evidence>
<evidence type="ECO:0000256" key="7">
    <source>
        <dbReference type="ARBA" id="ARBA00022989"/>
    </source>
</evidence>
<comment type="caution">
    <text evidence="12">The sequence shown here is derived from an EMBL/GenBank/DDBJ whole genome shotgun (WGS) entry which is preliminary data.</text>
</comment>
<reference evidence="12" key="1">
    <citation type="submission" date="2022-05" db="EMBL/GenBank/DDBJ databases">
        <authorList>
            <person name="Tuo L."/>
        </authorList>
    </citation>
    <scope>NUCLEOTIDE SEQUENCE</scope>
    <source>
        <strain evidence="12">BSK12Z-4</strain>
    </source>
</reference>
<evidence type="ECO:0000256" key="2">
    <source>
        <dbReference type="ARBA" id="ARBA00022475"/>
    </source>
</evidence>
<comment type="pathway">
    <text evidence="9">Protein modification; lipoprotein biosynthesis (signal peptide cleavage).</text>
</comment>
<dbReference type="HAMAP" id="MF_00161">
    <property type="entry name" value="LspA"/>
    <property type="match status" value="1"/>
</dbReference>
<dbReference type="PANTHER" id="PTHR33695">
    <property type="entry name" value="LIPOPROTEIN SIGNAL PEPTIDASE"/>
    <property type="match status" value="1"/>
</dbReference>
<dbReference type="EC" id="3.4.23.36" evidence="9"/>
<keyword evidence="6 9" id="KW-0378">Hydrolase</keyword>
<name>A0A9X2IFA0_9ACTN</name>
<evidence type="ECO:0000256" key="4">
    <source>
        <dbReference type="ARBA" id="ARBA00022692"/>
    </source>
</evidence>
<dbReference type="PRINTS" id="PR00781">
    <property type="entry name" value="LIPOSIGPTASE"/>
</dbReference>
<dbReference type="GO" id="GO:0005886">
    <property type="term" value="C:plasma membrane"/>
    <property type="evidence" value="ECO:0007669"/>
    <property type="project" value="UniProtKB-SubCell"/>
</dbReference>
<evidence type="ECO:0000256" key="3">
    <source>
        <dbReference type="ARBA" id="ARBA00022670"/>
    </source>
</evidence>
<dbReference type="Pfam" id="PF01252">
    <property type="entry name" value="Peptidase_A8"/>
    <property type="match status" value="1"/>
</dbReference>
<keyword evidence="8 9" id="KW-0472">Membrane</keyword>
<evidence type="ECO:0000256" key="6">
    <source>
        <dbReference type="ARBA" id="ARBA00022801"/>
    </source>
</evidence>
<evidence type="ECO:0000313" key="12">
    <source>
        <dbReference type="EMBL" id="MCM0621606.1"/>
    </source>
</evidence>
<keyword evidence="5 9" id="KW-0064">Aspartyl protease</keyword>
<dbReference type="GO" id="GO:0006508">
    <property type="term" value="P:proteolysis"/>
    <property type="evidence" value="ECO:0007669"/>
    <property type="project" value="UniProtKB-KW"/>
</dbReference>
<comment type="similarity">
    <text evidence="1 9 10">Belongs to the peptidase A8 family.</text>
</comment>
<evidence type="ECO:0000313" key="13">
    <source>
        <dbReference type="Proteomes" id="UP001139485"/>
    </source>
</evidence>
<dbReference type="RefSeq" id="WP_250057491.1">
    <property type="nucleotide sequence ID" value="NZ_JAMJPH010000037.1"/>
</dbReference>
<evidence type="ECO:0000256" key="10">
    <source>
        <dbReference type="RuleBase" id="RU004181"/>
    </source>
</evidence>
<feature type="transmembrane region" description="Helical" evidence="9">
    <location>
        <begin position="148"/>
        <end position="169"/>
    </location>
</feature>
<keyword evidence="3 9" id="KW-0645">Protease</keyword>
<dbReference type="NCBIfam" id="TIGR00077">
    <property type="entry name" value="lspA"/>
    <property type="match status" value="1"/>
</dbReference>
<dbReference type="InterPro" id="IPR001872">
    <property type="entry name" value="Peptidase_A8"/>
</dbReference>
<feature type="transmembrane region" description="Helical" evidence="9">
    <location>
        <begin position="107"/>
        <end position="128"/>
    </location>
</feature>
<keyword evidence="4 9" id="KW-0812">Transmembrane</keyword>
<comment type="function">
    <text evidence="9">This protein specifically catalyzes the removal of signal peptides from prolipoproteins.</text>
</comment>
<dbReference type="AlphaFoldDB" id="A0A9X2IFA0"/>
<evidence type="ECO:0000256" key="8">
    <source>
        <dbReference type="ARBA" id="ARBA00023136"/>
    </source>
</evidence>
<feature type="active site" evidence="9">
    <location>
        <position position="154"/>
    </location>
</feature>
<dbReference type="PANTHER" id="PTHR33695:SF1">
    <property type="entry name" value="LIPOPROTEIN SIGNAL PEPTIDASE"/>
    <property type="match status" value="1"/>
</dbReference>
<comment type="subcellular location">
    <subcellularLocation>
        <location evidence="9">Cell membrane</location>
        <topology evidence="9">Multi-pass membrane protein</topology>
    </subcellularLocation>
</comment>
<organism evidence="12 13">
    <name type="scientific">Nocardioides bruguierae</name>
    <dbReference type="NCBI Taxonomy" id="2945102"/>
    <lineage>
        <taxon>Bacteria</taxon>
        <taxon>Bacillati</taxon>
        <taxon>Actinomycetota</taxon>
        <taxon>Actinomycetes</taxon>
        <taxon>Propionibacteriales</taxon>
        <taxon>Nocardioidaceae</taxon>
        <taxon>Nocardioides</taxon>
    </lineage>
</organism>
<dbReference type="Proteomes" id="UP001139485">
    <property type="component" value="Unassembled WGS sequence"/>
</dbReference>
<sequence>MSTDPDHGPDRVAHAEAPRPSRTRLRLLLAAVAVVGLGLDQVTKQWATQALADGDRDLVGSLLRLNLLFNPGAAFSTGTQFTVVLTCLAMVASVVVVVVARRVGHAGWAVALGLLLAGITGNLTDRIFREPGPLRGHVVDFLQLPHWPVFNVADICITSAAVLIVLLTFRGVTLDGSRVTDADESKGESTGESTVDGEEDA</sequence>
<protein>
    <recommendedName>
        <fullName evidence="9">Lipoprotein signal peptidase</fullName>
        <ecNumber evidence="9">3.4.23.36</ecNumber>
    </recommendedName>
    <alternativeName>
        <fullName evidence="9">Prolipoprotein signal peptidase</fullName>
    </alternativeName>
    <alternativeName>
        <fullName evidence="9">Signal peptidase II</fullName>
        <shortName evidence="9">SPase II</shortName>
    </alternativeName>
</protein>
<accession>A0A9X2IFA0</accession>
<feature type="transmembrane region" description="Helical" evidence="9">
    <location>
        <begin position="81"/>
        <end position="100"/>
    </location>
</feature>
<evidence type="ECO:0000256" key="9">
    <source>
        <dbReference type="HAMAP-Rule" id="MF_00161"/>
    </source>
</evidence>
<comment type="caution">
    <text evidence="9">Lacks conserved residue(s) required for the propagation of feature annotation.</text>
</comment>
<feature type="region of interest" description="Disordered" evidence="11">
    <location>
        <begin position="179"/>
        <end position="201"/>
    </location>
</feature>
<evidence type="ECO:0000256" key="11">
    <source>
        <dbReference type="SAM" id="MobiDB-lite"/>
    </source>
</evidence>
<keyword evidence="2 9" id="KW-1003">Cell membrane</keyword>
<gene>
    <name evidence="9 12" type="primary">lspA</name>
    <name evidence="12" type="ORF">M8330_15035</name>
</gene>
<dbReference type="GO" id="GO:0004190">
    <property type="term" value="F:aspartic-type endopeptidase activity"/>
    <property type="evidence" value="ECO:0007669"/>
    <property type="project" value="UniProtKB-UniRule"/>
</dbReference>
<proteinExistence type="inferred from homology"/>
<feature type="active site" evidence="9">
    <location>
        <position position="140"/>
    </location>
</feature>
<keyword evidence="13" id="KW-1185">Reference proteome</keyword>
<dbReference type="EMBL" id="JAMOIL010000020">
    <property type="protein sequence ID" value="MCM0621606.1"/>
    <property type="molecule type" value="Genomic_DNA"/>
</dbReference>
<keyword evidence="7 9" id="KW-1133">Transmembrane helix</keyword>
<feature type="compositionally biased region" description="Basic and acidic residues" evidence="11">
    <location>
        <begin position="179"/>
        <end position="189"/>
    </location>
</feature>
<comment type="catalytic activity">
    <reaction evidence="9">
        <text>Release of signal peptides from bacterial membrane prolipoproteins. Hydrolyzes -Xaa-Yaa-Zaa-|-(S,diacylglyceryl)Cys-, in which Xaa is hydrophobic (preferably Leu), and Yaa (Ala or Ser) and Zaa (Gly or Ala) have small, neutral side chains.</text>
        <dbReference type="EC" id="3.4.23.36"/>
    </reaction>
</comment>
<evidence type="ECO:0000256" key="5">
    <source>
        <dbReference type="ARBA" id="ARBA00022750"/>
    </source>
</evidence>